<evidence type="ECO:0000313" key="1">
    <source>
        <dbReference type="EnsemblMetazoa" id="tetur02g01160.1"/>
    </source>
</evidence>
<protein>
    <submittedName>
        <fullName evidence="1">Uncharacterized protein</fullName>
    </submittedName>
</protein>
<reference evidence="2" key="1">
    <citation type="submission" date="2011-08" db="EMBL/GenBank/DDBJ databases">
        <authorList>
            <person name="Rombauts S."/>
        </authorList>
    </citation>
    <scope>NUCLEOTIDE SEQUENCE</scope>
    <source>
        <strain evidence="2">London</strain>
    </source>
</reference>
<proteinExistence type="predicted"/>
<keyword evidence="2" id="KW-1185">Reference proteome</keyword>
<dbReference type="AlphaFoldDB" id="T1JUJ4"/>
<evidence type="ECO:0000313" key="2">
    <source>
        <dbReference type="Proteomes" id="UP000015104"/>
    </source>
</evidence>
<name>T1JUJ4_TETUR</name>
<dbReference type="HOGENOM" id="CLU_2925536_0_0_1"/>
<sequence length="61" mass="6832">MSLNFGIENQFGFATKLAIPSLDLLQIKAVKHDFVEANDDLDESLLRDRFAIVNPIENQVG</sequence>
<accession>T1JUJ4</accession>
<reference evidence="1" key="2">
    <citation type="submission" date="2015-06" db="UniProtKB">
        <authorList>
            <consortium name="EnsemblMetazoa"/>
        </authorList>
    </citation>
    <scope>IDENTIFICATION</scope>
</reference>
<organism evidence="1 2">
    <name type="scientific">Tetranychus urticae</name>
    <name type="common">Two-spotted spider mite</name>
    <dbReference type="NCBI Taxonomy" id="32264"/>
    <lineage>
        <taxon>Eukaryota</taxon>
        <taxon>Metazoa</taxon>
        <taxon>Ecdysozoa</taxon>
        <taxon>Arthropoda</taxon>
        <taxon>Chelicerata</taxon>
        <taxon>Arachnida</taxon>
        <taxon>Acari</taxon>
        <taxon>Acariformes</taxon>
        <taxon>Trombidiformes</taxon>
        <taxon>Prostigmata</taxon>
        <taxon>Eleutherengona</taxon>
        <taxon>Raphignathae</taxon>
        <taxon>Tetranychoidea</taxon>
        <taxon>Tetranychidae</taxon>
        <taxon>Tetranychus</taxon>
    </lineage>
</organism>
<dbReference type="EnsemblMetazoa" id="tetur02g01160.1">
    <property type="protein sequence ID" value="tetur02g01160.1"/>
    <property type="gene ID" value="tetur02g01160"/>
</dbReference>
<dbReference type="Proteomes" id="UP000015104">
    <property type="component" value="Unassembled WGS sequence"/>
</dbReference>
<dbReference type="EMBL" id="CAEY01000779">
    <property type="status" value="NOT_ANNOTATED_CDS"/>
    <property type="molecule type" value="Genomic_DNA"/>
</dbReference>